<reference evidence="2 3" key="1">
    <citation type="submission" date="2021-03" db="EMBL/GenBank/DDBJ databases">
        <title>Genomic Encyclopedia of Type Strains, Phase IV (KMG-IV): sequencing the most valuable type-strain genomes for metagenomic binning, comparative biology and taxonomic classification.</title>
        <authorList>
            <person name="Goeker M."/>
        </authorList>
    </citation>
    <scope>NUCLEOTIDE SEQUENCE [LARGE SCALE GENOMIC DNA]</scope>
    <source>
        <strain evidence="2 3">DSM 14349</strain>
    </source>
</reference>
<dbReference type="Gene3D" id="3.20.20.370">
    <property type="entry name" value="Glycoside hydrolase/deacetylase"/>
    <property type="match status" value="1"/>
</dbReference>
<keyword evidence="3" id="KW-1185">Reference proteome</keyword>
<dbReference type="InterPro" id="IPR002509">
    <property type="entry name" value="NODB_dom"/>
</dbReference>
<dbReference type="SUPFAM" id="SSF88713">
    <property type="entry name" value="Glycoside hydrolase/deacetylase"/>
    <property type="match status" value="1"/>
</dbReference>
<gene>
    <name evidence="2" type="ORF">J2Z32_001257</name>
</gene>
<sequence>MVKLIEKIATEHKVVAFTFDDGPDAQFTRQILNIFRKVNGKATFFMIGEQMDANEEIAREVYEAGHEIGNHTYSHPDLTTLPMEQVASELQKMHERIHQLTGQSPISFRPPFFQINASIAELATNAGYAMISACNTGARDWEQPQPSVDFMVTQTKEVTQAGSVFIFHDGYGDRTNTVEAVSILVDALHAEGYRFVTISELISLSKD</sequence>
<accession>A0ABS4FQG9</accession>
<comment type="caution">
    <text evidence="2">The sequence shown here is derived from an EMBL/GenBank/DDBJ whole genome shotgun (WGS) entry which is preliminary data.</text>
</comment>
<dbReference type="EMBL" id="JAGGKG010000004">
    <property type="protein sequence ID" value="MBP1904634.1"/>
    <property type="molecule type" value="Genomic_DNA"/>
</dbReference>
<proteinExistence type="predicted"/>
<dbReference type="RefSeq" id="WP_210088305.1">
    <property type="nucleotide sequence ID" value="NZ_JAGGKG010000004.1"/>
</dbReference>
<organism evidence="2 3">
    <name type="scientific">Paenibacillus turicensis</name>
    <dbReference type="NCBI Taxonomy" id="160487"/>
    <lineage>
        <taxon>Bacteria</taxon>
        <taxon>Bacillati</taxon>
        <taxon>Bacillota</taxon>
        <taxon>Bacilli</taxon>
        <taxon>Bacillales</taxon>
        <taxon>Paenibacillaceae</taxon>
        <taxon>Paenibacillus</taxon>
    </lineage>
</organism>
<evidence type="ECO:0000313" key="3">
    <source>
        <dbReference type="Proteomes" id="UP001519272"/>
    </source>
</evidence>
<evidence type="ECO:0000259" key="1">
    <source>
        <dbReference type="PROSITE" id="PS51677"/>
    </source>
</evidence>
<dbReference type="PROSITE" id="PS51677">
    <property type="entry name" value="NODB"/>
    <property type="match status" value="1"/>
</dbReference>
<dbReference type="InterPro" id="IPR011330">
    <property type="entry name" value="Glyco_hydro/deAcase_b/a-brl"/>
</dbReference>
<evidence type="ECO:0000313" key="2">
    <source>
        <dbReference type="EMBL" id="MBP1904634.1"/>
    </source>
</evidence>
<name>A0ABS4FQG9_9BACL</name>
<protein>
    <submittedName>
        <fullName evidence="2">Peptidoglycan/xylan/chitin deacetylase (PgdA/CDA1 family)</fullName>
    </submittedName>
</protein>
<dbReference type="Pfam" id="PF01522">
    <property type="entry name" value="Polysacc_deac_1"/>
    <property type="match status" value="1"/>
</dbReference>
<dbReference type="Proteomes" id="UP001519272">
    <property type="component" value="Unassembled WGS sequence"/>
</dbReference>
<dbReference type="PANTHER" id="PTHR10587">
    <property type="entry name" value="GLYCOSYL TRANSFERASE-RELATED"/>
    <property type="match status" value="1"/>
</dbReference>
<dbReference type="InterPro" id="IPR050248">
    <property type="entry name" value="Polysacc_deacetylase_ArnD"/>
</dbReference>
<feature type="domain" description="NodB homology" evidence="1">
    <location>
        <begin position="13"/>
        <end position="196"/>
    </location>
</feature>